<dbReference type="AlphaFoldDB" id="A0A9P9IAG6"/>
<dbReference type="Proteomes" id="UP000700596">
    <property type="component" value="Unassembled WGS sequence"/>
</dbReference>
<sequence length="457" mass="52449">MTSSIRDGWAQIPEAVIAEESLHARMSKSKYTQQPIGTPLTDETSIPASTSSKPSFQRVSESNPELVPANWYTGRKLNADEDGFKDKSLSIDQRYVAYSQLIGPIIITFNEKSELFRAKSKILPESFWRTFHETSITLSSYVSKETHIKHREQPHLKIDDQNAFQSVGKFLPQSDLTRERIDRHLSWNKKRHPSSYISTFKNLTEAKKRAKFHYHDSQCVGHRVSIAEIRSHGLVPATLRTSYRTAMELHEKFEGVGFKYQFTKCMTRDVNIPIWVRKTIVPTDQSAITEAQWLESGTDMWLSINELRLSDIQDVMCKYGSRDAIASRNHRCEWLCCGTIPKSLVNSVMPYDGKDLHATPSDIIIRSRASTQPWVFNWENSMWELNHPQYTQAIKSEMEGRQEGDKDSEDMQVIPFEIGRIRGKKNKRARKEQGEKTGLSSGSKRARHGVPRSNNNI</sequence>
<protein>
    <submittedName>
        <fullName evidence="2">Uncharacterized protein</fullName>
    </submittedName>
</protein>
<keyword evidence="3" id="KW-1185">Reference proteome</keyword>
<feature type="compositionally biased region" description="Polar residues" evidence="1">
    <location>
        <begin position="29"/>
        <end position="60"/>
    </location>
</feature>
<feature type="compositionally biased region" description="Basic residues" evidence="1">
    <location>
        <begin position="421"/>
        <end position="430"/>
    </location>
</feature>
<dbReference type="OrthoDB" id="5429427at2759"/>
<name>A0A9P9IAG6_9PLEO</name>
<evidence type="ECO:0000256" key="1">
    <source>
        <dbReference type="SAM" id="MobiDB-lite"/>
    </source>
</evidence>
<organism evidence="2 3">
    <name type="scientific">Dendryphion nanum</name>
    <dbReference type="NCBI Taxonomy" id="256645"/>
    <lineage>
        <taxon>Eukaryota</taxon>
        <taxon>Fungi</taxon>
        <taxon>Dikarya</taxon>
        <taxon>Ascomycota</taxon>
        <taxon>Pezizomycotina</taxon>
        <taxon>Dothideomycetes</taxon>
        <taxon>Pleosporomycetidae</taxon>
        <taxon>Pleosporales</taxon>
        <taxon>Torulaceae</taxon>
        <taxon>Dendryphion</taxon>
    </lineage>
</organism>
<feature type="region of interest" description="Disordered" evidence="1">
    <location>
        <begin position="398"/>
        <end position="457"/>
    </location>
</feature>
<comment type="caution">
    <text evidence="2">The sequence shown here is derived from an EMBL/GenBank/DDBJ whole genome shotgun (WGS) entry which is preliminary data.</text>
</comment>
<reference evidence="2" key="1">
    <citation type="journal article" date="2021" name="Nat. Commun.">
        <title>Genetic determinants of endophytism in the Arabidopsis root mycobiome.</title>
        <authorList>
            <person name="Mesny F."/>
            <person name="Miyauchi S."/>
            <person name="Thiergart T."/>
            <person name="Pickel B."/>
            <person name="Atanasova L."/>
            <person name="Karlsson M."/>
            <person name="Huettel B."/>
            <person name="Barry K.W."/>
            <person name="Haridas S."/>
            <person name="Chen C."/>
            <person name="Bauer D."/>
            <person name="Andreopoulos W."/>
            <person name="Pangilinan J."/>
            <person name="LaButti K."/>
            <person name="Riley R."/>
            <person name="Lipzen A."/>
            <person name="Clum A."/>
            <person name="Drula E."/>
            <person name="Henrissat B."/>
            <person name="Kohler A."/>
            <person name="Grigoriev I.V."/>
            <person name="Martin F.M."/>
            <person name="Hacquard S."/>
        </authorList>
    </citation>
    <scope>NUCLEOTIDE SEQUENCE</scope>
    <source>
        <strain evidence="2">MPI-CAGE-CH-0243</strain>
    </source>
</reference>
<accession>A0A9P9IAG6</accession>
<proteinExistence type="predicted"/>
<evidence type="ECO:0000313" key="2">
    <source>
        <dbReference type="EMBL" id="KAH7113746.1"/>
    </source>
</evidence>
<gene>
    <name evidence="2" type="ORF">B0J11DRAFT_584954</name>
</gene>
<dbReference type="EMBL" id="JAGMWT010000018">
    <property type="protein sequence ID" value="KAH7113746.1"/>
    <property type="molecule type" value="Genomic_DNA"/>
</dbReference>
<feature type="region of interest" description="Disordered" evidence="1">
    <location>
        <begin position="28"/>
        <end position="60"/>
    </location>
</feature>
<evidence type="ECO:0000313" key="3">
    <source>
        <dbReference type="Proteomes" id="UP000700596"/>
    </source>
</evidence>